<dbReference type="SUPFAM" id="SSF49452">
    <property type="entry name" value="Starch-binding domain-like"/>
    <property type="match status" value="1"/>
</dbReference>
<dbReference type="Proteomes" id="UP000057043">
    <property type="component" value="Unassembled WGS sequence"/>
</dbReference>
<evidence type="ECO:0000313" key="2">
    <source>
        <dbReference type="EMBL" id="KUK94586.1"/>
    </source>
</evidence>
<dbReference type="GO" id="GO:0030246">
    <property type="term" value="F:carbohydrate binding"/>
    <property type="evidence" value="ECO:0007669"/>
    <property type="project" value="InterPro"/>
</dbReference>
<comment type="caution">
    <text evidence="2">The sequence shown here is derived from an EMBL/GenBank/DDBJ whole genome shotgun (WGS) entry which is preliminary data.</text>
</comment>
<accession>A0A117MB94</accession>
<evidence type="ECO:0000313" key="3">
    <source>
        <dbReference type="Proteomes" id="UP000053961"/>
    </source>
</evidence>
<dbReference type="AlphaFoldDB" id="A0A117MB94"/>
<dbReference type="Proteomes" id="UP000053961">
    <property type="component" value="Unassembled WGS sequence"/>
</dbReference>
<dbReference type="PATRIC" id="fig|301375.6.peg.2163"/>
<proteinExistence type="predicted"/>
<protein>
    <recommendedName>
        <fullName evidence="5">Carboxypeptidase regulatory-like domain-containing protein</fullName>
    </recommendedName>
</protein>
<evidence type="ECO:0000313" key="4">
    <source>
        <dbReference type="Proteomes" id="UP000057043"/>
    </source>
</evidence>
<organism evidence="2 3">
    <name type="scientific">Methanothrix harundinacea</name>
    <dbReference type="NCBI Taxonomy" id="301375"/>
    <lineage>
        <taxon>Archaea</taxon>
        <taxon>Methanobacteriati</taxon>
        <taxon>Methanobacteriota</taxon>
        <taxon>Stenosarchaea group</taxon>
        <taxon>Methanomicrobia</taxon>
        <taxon>Methanotrichales</taxon>
        <taxon>Methanotrichaceae</taxon>
        <taxon>Methanothrix</taxon>
    </lineage>
</organism>
<dbReference type="Gene3D" id="2.60.40.1120">
    <property type="entry name" value="Carboxypeptidase-like, regulatory domain"/>
    <property type="match status" value="1"/>
</dbReference>
<sequence length="127" mass="13943">MPQGCLEYVRVSGSENAGTYGAIQVQVIDEKGDPLIAKVLLTDAYVNSQLAITDCNGNYEIDLEPGTYPIIAEKTSYYFEEISAKGRWALRLSRGPIEQIFLGALLRWPYLSIDSISRSGGPQAPDL</sequence>
<evidence type="ECO:0000313" key="1">
    <source>
        <dbReference type="EMBL" id="KUK43660.1"/>
    </source>
</evidence>
<name>A0A117MB94_9EURY</name>
<dbReference type="EMBL" id="LGFT01000056">
    <property type="protein sequence ID" value="KUK43660.1"/>
    <property type="molecule type" value="Genomic_DNA"/>
</dbReference>
<gene>
    <name evidence="1" type="ORF">XD72_1960</name>
    <name evidence="2" type="ORF">XE07_2110</name>
</gene>
<reference evidence="2" key="1">
    <citation type="journal article" date="2015" name="MBio">
        <title>Genome-resolved metagenomic analysis reveals roles for candidate phyla and other microbial community members in biogeochemical transformations in oil reservoirs.</title>
        <authorList>
            <person name="Hu P."/>
            <person name="Tom L."/>
            <person name="Singh A."/>
            <person name="Thomas B.C."/>
            <person name="Baker B.J."/>
            <person name="Piceno Y.M."/>
            <person name="Andersen G.L."/>
            <person name="Banfield J.F."/>
        </authorList>
    </citation>
    <scope>NUCLEOTIDE SEQUENCE [LARGE SCALE GENOMIC DNA]</scope>
    <source>
        <strain evidence="2">56_747</strain>
    </source>
</reference>
<evidence type="ECO:0008006" key="5">
    <source>
        <dbReference type="Google" id="ProtNLM"/>
    </source>
</evidence>
<reference evidence="3 4" key="2">
    <citation type="journal article" date="2015" name="MBio">
        <title>Genome-Resolved Metagenomic Analysis Reveals Roles for Candidate Phyla and Other Microbial Community Members in Biogeochemical Transformations in Oil Reservoirs.</title>
        <authorList>
            <person name="Hu P."/>
            <person name="Tom L."/>
            <person name="Singh A."/>
            <person name="Thomas B.C."/>
            <person name="Baker B.J."/>
            <person name="Piceno Y.M."/>
            <person name="Andersen G.L."/>
            <person name="Banfield J.F."/>
        </authorList>
    </citation>
    <scope>NUCLEOTIDE SEQUENCE [LARGE SCALE GENOMIC DNA]</scope>
    <source>
        <strain evidence="1">57_489</strain>
    </source>
</reference>
<dbReference type="InterPro" id="IPR013784">
    <property type="entry name" value="Carb-bd-like_fold"/>
</dbReference>
<dbReference type="EMBL" id="LGHB01000047">
    <property type="protein sequence ID" value="KUK94586.1"/>
    <property type="molecule type" value="Genomic_DNA"/>
</dbReference>